<evidence type="ECO:0000313" key="3">
    <source>
        <dbReference type="Proteomes" id="UP001344251"/>
    </source>
</evidence>
<organism evidence="2 3">
    <name type="scientific">Streptomyces decoyicus</name>
    <dbReference type="NCBI Taxonomy" id="249567"/>
    <lineage>
        <taxon>Bacteria</taxon>
        <taxon>Bacillati</taxon>
        <taxon>Actinomycetota</taxon>
        <taxon>Actinomycetes</taxon>
        <taxon>Kitasatosporales</taxon>
        <taxon>Streptomycetaceae</taxon>
        <taxon>Streptomyces</taxon>
    </lineage>
</organism>
<dbReference type="SUPFAM" id="SSF101898">
    <property type="entry name" value="NHL repeat"/>
    <property type="match status" value="1"/>
</dbReference>
<accession>A0ABZ1FTJ6</accession>
<gene>
    <name evidence="2" type="ORF">OG863_38015</name>
</gene>
<dbReference type="Proteomes" id="UP001344251">
    <property type="component" value="Chromosome"/>
</dbReference>
<evidence type="ECO:0000256" key="1">
    <source>
        <dbReference type="SAM" id="MobiDB-lite"/>
    </source>
</evidence>
<evidence type="ECO:0008006" key="4">
    <source>
        <dbReference type="Google" id="ProtNLM"/>
    </source>
</evidence>
<reference evidence="2 3" key="1">
    <citation type="submission" date="2022-10" db="EMBL/GenBank/DDBJ databases">
        <title>The complete genomes of actinobacterial strains from the NBC collection.</title>
        <authorList>
            <person name="Joergensen T.S."/>
            <person name="Alvarez Arevalo M."/>
            <person name="Sterndorff E.B."/>
            <person name="Faurdal D."/>
            <person name="Vuksanovic O."/>
            <person name="Mourched A.-S."/>
            <person name="Charusanti P."/>
            <person name="Shaw S."/>
            <person name="Blin K."/>
            <person name="Weber T."/>
        </authorList>
    </citation>
    <scope>NUCLEOTIDE SEQUENCE [LARGE SCALE GENOMIC DNA]</scope>
    <source>
        <strain evidence="2 3">NBC 01774</strain>
    </source>
</reference>
<protein>
    <recommendedName>
        <fullName evidence="4">LigA protein</fullName>
    </recommendedName>
</protein>
<dbReference type="RefSeq" id="WP_326622875.1">
    <property type="nucleotide sequence ID" value="NZ_CP109106.1"/>
</dbReference>
<feature type="region of interest" description="Disordered" evidence="1">
    <location>
        <begin position="43"/>
        <end position="75"/>
    </location>
</feature>
<proteinExistence type="predicted"/>
<feature type="compositionally biased region" description="Low complexity" evidence="1">
    <location>
        <begin position="43"/>
        <end position="64"/>
    </location>
</feature>
<keyword evidence="3" id="KW-1185">Reference proteome</keyword>
<name>A0ABZ1FTJ6_9ACTN</name>
<evidence type="ECO:0000313" key="2">
    <source>
        <dbReference type="EMBL" id="WSB73278.1"/>
    </source>
</evidence>
<sequence length="396" mass="41304">MPSSTSLPRRRPGRVPLLAALAATVVTGTLVLTGLNGEPAASAATTSAASSHTAPDSSPASSASRADRWRTTPVPMTKGDLTAIAALSDQQAWAVGYRLKSATALEAVALRWNGTSWAQESTLPENSFPQALAVRTASDIWAVGSASVHWDGTSWTTHQFDRDPGGRVVPDAVTTTSDGKAWTVGRAMNRSVKDGVPAIQSWDGKSWHRQTLPDVGKGELSSVTAVAPDDIWAAGTAYAADAKSPQTALLLHWDGTGWKRVTVPGPEDSHTWLGGITAFAADDIWAVGGSTSGSAERPFAAHWNGTAWTTATTPNVADGRLRAVGKAANGELWAVGGKGAAPVALRWDGRNNRWDTASAPGIVVRSFTTVPKSADLWAAGIAEHGDLVPTITRLKG</sequence>
<dbReference type="EMBL" id="CP109106">
    <property type="protein sequence ID" value="WSB73278.1"/>
    <property type="molecule type" value="Genomic_DNA"/>
</dbReference>